<comment type="caution">
    <text evidence="1">The sequence shown here is derived from an EMBL/GenBank/DDBJ whole genome shotgun (WGS) entry which is preliminary data.</text>
</comment>
<proteinExistence type="predicted"/>
<protein>
    <submittedName>
        <fullName evidence="1">Uncharacterized protein</fullName>
    </submittedName>
</protein>
<sequence length="195" mass="20615">MKRRWSDEYVDAFCEHAGQHGLTAPRGAVAALIENHVRTVADRPGITEKTARTNFTIADAQSLAGQAVEPFAKEQPGQDLLDLPITHTIPLALAARTIAGLAIAVELSTSAGGSDPGDVLAAHRESQALIAAWGLLIERAALTGHTTSREYPDIAIPEAAIHRALRELDRGLRHLTAAGVTPADGSTSAGKRARR</sequence>
<dbReference type="Proteomes" id="UP000274762">
    <property type="component" value="Unassembled WGS sequence"/>
</dbReference>
<organism evidence="1 2">
    <name type="scientific">Williamsia marianensis</name>
    <dbReference type="NCBI Taxonomy" id="85044"/>
    <lineage>
        <taxon>Bacteria</taxon>
        <taxon>Bacillati</taxon>
        <taxon>Actinomycetota</taxon>
        <taxon>Actinomycetes</taxon>
        <taxon>Mycobacteriales</taxon>
        <taxon>Nocardiaceae</taxon>
        <taxon>Williamsia</taxon>
    </lineage>
</organism>
<dbReference type="AlphaFoldDB" id="A0A495ISQ6"/>
<evidence type="ECO:0000313" key="2">
    <source>
        <dbReference type="Proteomes" id="UP000274762"/>
    </source>
</evidence>
<dbReference type="RefSeq" id="WP_255283892.1">
    <property type="nucleotide sequence ID" value="NZ_CBCRXS010000019.1"/>
</dbReference>
<reference evidence="1 2" key="1">
    <citation type="submission" date="2018-10" db="EMBL/GenBank/DDBJ databases">
        <title>Sequencing the genomes of 1000 actinobacteria strains.</title>
        <authorList>
            <person name="Klenk H.-P."/>
        </authorList>
    </citation>
    <scope>NUCLEOTIDE SEQUENCE [LARGE SCALE GENOMIC DNA]</scope>
    <source>
        <strain evidence="1 2">DSM 44343</strain>
    </source>
</reference>
<dbReference type="EMBL" id="RBKV01000002">
    <property type="protein sequence ID" value="RKR79797.1"/>
    <property type="molecule type" value="Genomic_DNA"/>
</dbReference>
<accession>A0A495ISQ6</accession>
<gene>
    <name evidence="1" type="ORF">DFJ75_4937</name>
</gene>
<evidence type="ECO:0000313" key="1">
    <source>
        <dbReference type="EMBL" id="RKR79797.1"/>
    </source>
</evidence>
<name>A0A495ISQ6_WILMA</name>